<protein>
    <submittedName>
        <fullName evidence="2">Uncharacterized protein</fullName>
    </submittedName>
</protein>
<feature type="region of interest" description="Disordered" evidence="1">
    <location>
        <begin position="139"/>
        <end position="181"/>
    </location>
</feature>
<evidence type="ECO:0000313" key="2">
    <source>
        <dbReference type="EMBL" id="PUZ55117.1"/>
    </source>
</evidence>
<dbReference type="AlphaFoldDB" id="A0A2T7DHP9"/>
<proteinExistence type="predicted"/>
<name>A0A2T7DHP9_9POAL</name>
<accession>A0A2T7DHP9</accession>
<gene>
    <name evidence="2" type="ORF">GQ55_5G186300</name>
</gene>
<reference evidence="2 3" key="1">
    <citation type="submission" date="2018-04" db="EMBL/GenBank/DDBJ databases">
        <title>WGS assembly of Panicum hallii var. hallii HAL2.</title>
        <authorList>
            <person name="Lovell J."/>
            <person name="Jenkins J."/>
            <person name="Lowry D."/>
            <person name="Mamidi S."/>
            <person name="Sreedasyam A."/>
            <person name="Weng X."/>
            <person name="Barry K."/>
            <person name="Bonette J."/>
            <person name="Campitelli B."/>
            <person name="Daum C."/>
            <person name="Gordon S."/>
            <person name="Gould B."/>
            <person name="Lipzen A."/>
            <person name="MacQueen A."/>
            <person name="Palacio-Mejia J."/>
            <person name="Plott C."/>
            <person name="Shakirov E."/>
            <person name="Shu S."/>
            <person name="Yoshinaga Y."/>
            <person name="Zane M."/>
            <person name="Rokhsar D."/>
            <person name="Grimwood J."/>
            <person name="Schmutz J."/>
            <person name="Juenger T."/>
        </authorList>
    </citation>
    <scope>NUCLEOTIDE SEQUENCE [LARGE SCALE GENOMIC DNA]</scope>
    <source>
        <strain evidence="3">cv. HAL2</strain>
    </source>
</reference>
<organism evidence="2 3">
    <name type="scientific">Panicum hallii var. hallii</name>
    <dbReference type="NCBI Taxonomy" id="1504633"/>
    <lineage>
        <taxon>Eukaryota</taxon>
        <taxon>Viridiplantae</taxon>
        <taxon>Streptophyta</taxon>
        <taxon>Embryophyta</taxon>
        <taxon>Tracheophyta</taxon>
        <taxon>Spermatophyta</taxon>
        <taxon>Magnoliopsida</taxon>
        <taxon>Liliopsida</taxon>
        <taxon>Poales</taxon>
        <taxon>Poaceae</taxon>
        <taxon>PACMAD clade</taxon>
        <taxon>Panicoideae</taxon>
        <taxon>Panicodae</taxon>
        <taxon>Paniceae</taxon>
        <taxon>Panicinae</taxon>
        <taxon>Panicum</taxon>
        <taxon>Panicum sect. Panicum</taxon>
    </lineage>
</organism>
<feature type="compositionally biased region" description="Pro residues" evidence="1">
    <location>
        <begin position="42"/>
        <end position="52"/>
    </location>
</feature>
<feature type="compositionally biased region" description="Low complexity" evidence="1">
    <location>
        <begin position="172"/>
        <end position="181"/>
    </location>
</feature>
<dbReference type="EMBL" id="CM009753">
    <property type="protein sequence ID" value="PUZ55117.1"/>
    <property type="molecule type" value="Genomic_DNA"/>
</dbReference>
<sequence>MDERIGRSTAAPLLAAARPSPRHQTNRDPTEQRSKRKQHPETSPPPVLPLPLPRLAAQENQSKKPQKNPAPRGQITETARRIAVRQRRGSQQRQAGVGADGGAPRLSPPRPHPRLKNLDPAHCSLCFVLCVRARLPTRRQPGRPIRLPGPVSAPESFPSSRSAAAPPPPPGSRGCSVSGAD</sequence>
<evidence type="ECO:0000256" key="1">
    <source>
        <dbReference type="SAM" id="MobiDB-lite"/>
    </source>
</evidence>
<evidence type="ECO:0000313" key="3">
    <source>
        <dbReference type="Proteomes" id="UP000244336"/>
    </source>
</evidence>
<feature type="region of interest" description="Disordered" evidence="1">
    <location>
        <begin position="1"/>
        <end position="117"/>
    </location>
</feature>
<feature type="compositionally biased region" description="Low complexity" evidence="1">
    <location>
        <begin position="152"/>
        <end position="164"/>
    </location>
</feature>
<keyword evidence="3" id="KW-1185">Reference proteome</keyword>
<dbReference type="Gramene" id="PUZ55117">
    <property type="protein sequence ID" value="PUZ55117"/>
    <property type="gene ID" value="GQ55_5G186300"/>
</dbReference>
<feature type="compositionally biased region" description="Low complexity" evidence="1">
    <location>
        <begin position="7"/>
        <end position="19"/>
    </location>
</feature>
<dbReference type="Proteomes" id="UP000244336">
    <property type="component" value="Chromosome 5"/>
</dbReference>